<feature type="domain" description="YdbS-like PH" evidence="1">
    <location>
        <begin position="2"/>
        <end position="61"/>
    </location>
</feature>
<dbReference type="PANTHER" id="PTHR34473">
    <property type="entry name" value="UPF0699 TRANSMEMBRANE PROTEIN YDBS"/>
    <property type="match status" value="1"/>
</dbReference>
<keyword evidence="3" id="KW-1185">Reference proteome</keyword>
<gene>
    <name evidence="2" type="ORF">BJY22_000806</name>
</gene>
<dbReference type="EMBL" id="JAASRO010000001">
    <property type="protein sequence ID" value="NIK55089.1"/>
    <property type="molecule type" value="Genomic_DNA"/>
</dbReference>
<evidence type="ECO:0000259" key="1">
    <source>
        <dbReference type="Pfam" id="PF03703"/>
    </source>
</evidence>
<dbReference type="Proteomes" id="UP000555407">
    <property type="component" value="Unassembled WGS sequence"/>
</dbReference>
<accession>A0A7X5V5N8</accession>
<dbReference type="AlphaFoldDB" id="A0A7X5V5N8"/>
<dbReference type="RefSeq" id="WP_202890983.1">
    <property type="nucleotide sequence ID" value="NZ_JAASRO010000001.1"/>
</dbReference>
<protein>
    <submittedName>
        <fullName evidence="2">Putative membrane protein YdbT with pleckstrin-like domain</fullName>
    </submittedName>
</protein>
<dbReference type="Pfam" id="PF03703">
    <property type="entry name" value="bPH_2"/>
    <property type="match status" value="1"/>
</dbReference>
<dbReference type="PANTHER" id="PTHR34473:SF2">
    <property type="entry name" value="UPF0699 TRANSMEMBRANE PROTEIN YDBT"/>
    <property type="match status" value="1"/>
</dbReference>
<sequence>MTRSGSLRRSTAALQRDGVIGWRVRQTAFQRRQGLATFSAITAAGAGAYSVRDADADEGLAFVREAVPGLLEPFVERGDPVAAR</sequence>
<organism evidence="2 3">
    <name type="scientific">Kribbella shirazensis</name>
    <dbReference type="NCBI Taxonomy" id="1105143"/>
    <lineage>
        <taxon>Bacteria</taxon>
        <taxon>Bacillati</taxon>
        <taxon>Actinomycetota</taxon>
        <taxon>Actinomycetes</taxon>
        <taxon>Propionibacteriales</taxon>
        <taxon>Kribbellaceae</taxon>
        <taxon>Kribbella</taxon>
    </lineage>
</organism>
<reference evidence="2 3" key="1">
    <citation type="submission" date="2020-03" db="EMBL/GenBank/DDBJ databases">
        <title>Sequencing the genomes of 1000 actinobacteria strains.</title>
        <authorList>
            <person name="Klenk H.-P."/>
        </authorList>
    </citation>
    <scope>NUCLEOTIDE SEQUENCE [LARGE SCALE GENOMIC DNA]</scope>
    <source>
        <strain evidence="2 3">DSM 45490</strain>
    </source>
</reference>
<comment type="caution">
    <text evidence="2">The sequence shown here is derived from an EMBL/GenBank/DDBJ whole genome shotgun (WGS) entry which is preliminary data.</text>
</comment>
<proteinExistence type="predicted"/>
<evidence type="ECO:0000313" key="3">
    <source>
        <dbReference type="Proteomes" id="UP000555407"/>
    </source>
</evidence>
<dbReference type="InterPro" id="IPR005182">
    <property type="entry name" value="YdbS-like_PH"/>
</dbReference>
<name>A0A7X5V5N8_9ACTN</name>
<evidence type="ECO:0000313" key="2">
    <source>
        <dbReference type="EMBL" id="NIK55089.1"/>
    </source>
</evidence>